<dbReference type="STRING" id="1965070.A0A3S3P4N7"/>
<name>A0A3S3P4N7_9ACAR</name>
<gene>
    <name evidence="4" type="ORF">B4U79_16372</name>
    <name evidence="3" type="ORF">B4U79_16374</name>
    <name evidence="2" type="ORF">B4U79_17263</name>
</gene>
<dbReference type="OrthoDB" id="8300214at2759"/>
<dbReference type="Proteomes" id="UP000285301">
    <property type="component" value="Unassembled WGS sequence"/>
</dbReference>
<dbReference type="EMBL" id="NCKU01000165">
    <property type="protein sequence ID" value="RWS16798.1"/>
    <property type="molecule type" value="Genomic_DNA"/>
</dbReference>
<evidence type="ECO:0000313" key="5">
    <source>
        <dbReference type="Proteomes" id="UP000285301"/>
    </source>
</evidence>
<keyword evidence="1" id="KW-0812">Transmembrane</keyword>
<dbReference type="AlphaFoldDB" id="A0A3S3P4N7"/>
<keyword evidence="5" id="KW-1185">Reference proteome</keyword>
<dbReference type="InterPro" id="IPR050723">
    <property type="entry name" value="CFA/CMAS"/>
</dbReference>
<feature type="transmembrane region" description="Helical" evidence="1">
    <location>
        <begin position="12"/>
        <end position="32"/>
    </location>
</feature>
<dbReference type="InterPro" id="IPR029063">
    <property type="entry name" value="SAM-dependent_MTases_sf"/>
</dbReference>
<evidence type="ECO:0000313" key="3">
    <source>
        <dbReference type="EMBL" id="RWS16796.1"/>
    </source>
</evidence>
<sequence>MNVKAYCNEILIDFTNLVITALYYLFIVLGPVSERLVTEILRQCGIVINGSNASDIKVLDNRFYAKFLSGAWVGIAESYVDKYFECDDLIAMFAKLCKHKNFKYFCYHPAILWYAFIRRHFGLQSDESAYEDGGKGYDEGVFARDDNKDGEEEIYRTYSCAYWRNANSLEEALNKKLELVANKLKLKSGMRVLDVGCGEGTFCRYLAENFDVSVVGVNISKEMAETARKNCRNNKNVVIKRADGRKINETYDRIVCIEVIELMGIKNLRPFFETVHRCLSEDGLFFIECVAVNHPFIPITENLFEKFTDVKTAFPYFTDITNAIDGLFVIEDWQNIGTHYARMFKEEAKRIEQLQANEKSKFDEKVFTGTLVTYRFFSAMLASRYYHVYHIVLSKNGVQGGYDAVV</sequence>
<proteinExistence type="predicted"/>
<dbReference type="PANTHER" id="PTHR43667:SF2">
    <property type="entry name" value="FATTY ACID C-METHYL TRANSFERASE"/>
    <property type="match status" value="1"/>
</dbReference>
<dbReference type="CDD" id="cd02440">
    <property type="entry name" value="AdoMet_MTases"/>
    <property type="match status" value="1"/>
</dbReference>
<evidence type="ECO:0000256" key="1">
    <source>
        <dbReference type="SAM" id="Phobius"/>
    </source>
</evidence>
<dbReference type="EMBL" id="NCKU01000166">
    <property type="protein sequence ID" value="RWS16796.1"/>
    <property type="molecule type" value="Genomic_DNA"/>
</dbReference>
<dbReference type="SUPFAM" id="SSF53335">
    <property type="entry name" value="S-adenosyl-L-methionine-dependent methyltransferases"/>
    <property type="match status" value="1"/>
</dbReference>
<protein>
    <submittedName>
        <fullName evidence="2">Cyclopropane-fatty-acyl-phospholipid synthase-like protein</fullName>
    </submittedName>
</protein>
<evidence type="ECO:0000313" key="4">
    <source>
        <dbReference type="EMBL" id="RWS16798.1"/>
    </source>
</evidence>
<dbReference type="EMBL" id="NCKU01000612">
    <property type="protein sequence ID" value="RWS14829.1"/>
    <property type="molecule type" value="Genomic_DNA"/>
</dbReference>
<dbReference type="PANTHER" id="PTHR43667">
    <property type="entry name" value="CYCLOPROPANE-FATTY-ACYL-PHOSPHOLIPID SYNTHASE"/>
    <property type="match status" value="1"/>
</dbReference>
<evidence type="ECO:0000313" key="2">
    <source>
        <dbReference type="EMBL" id="RWS14829.1"/>
    </source>
</evidence>
<organism evidence="2 5">
    <name type="scientific">Dinothrombium tinctorium</name>
    <dbReference type="NCBI Taxonomy" id="1965070"/>
    <lineage>
        <taxon>Eukaryota</taxon>
        <taxon>Metazoa</taxon>
        <taxon>Ecdysozoa</taxon>
        <taxon>Arthropoda</taxon>
        <taxon>Chelicerata</taxon>
        <taxon>Arachnida</taxon>
        <taxon>Acari</taxon>
        <taxon>Acariformes</taxon>
        <taxon>Trombidiformes</taxon>
        <taxon>Prostigmata</taxon>
        <taxon>Anystina</taxon>
        <taxon>Parasitengona</taxon>
        <taxon>Trombidioidea</taxon>
        <taxon>Trombidiidae</taxon>
        <taxon>Dinothrombium</taxon>
    </lineage>
</organism>
<accession>A0A3S3P4N7</accession>
<reference evidence="2" key="2">
    <citation type="submission" date="2018-11" db="EMBL/GenBank/DDBJ databases">
        <title>Trombidioid mite genomics.</title>
        <authorList>
            <person name="Dong X."/>
        </authorList>
    </citation>
    <scope>NUCLEOTIDE SEQUENCE</scope>
    <source>
        <strain evidence="2">UoL-WK</strain>
    </source>
</reference>
<comment type="caution">
    <text evidence="2">The sequence shown here is derived from an EMBL/GenBank/DDBJ whole genome shotgun (WGS) entry which is preliminary data.</text>
</comment>
<keyword evidence="1" id="KW-0472">Membrane</keyword>
<keyword evidence="1" id="KW-1133">Transmembrane helix</keyword>
<dbReference type="Pfam" id="PF02353">
    <property type="entry name" value="CMAS"/>
    <property type="match status" value="1"/>
</dbReference>
<dbReference type="Gene3D" id="3.40.50.150">
    <property type="entry name" value="Vaccinia Virus protein VP39"/>
    <property type="match status" value="1"/>
</dbReference>
<reference evidence="2 5" key="1">
    <citation type="journal article" date="2018" name="Gigascience">
        <title>Genomes of trombidid mites reveal novel predicted allergens and laterally-transferred genes associated with secondary metabolism.</title>
        <authorList>
            <person name="Dong X."/>
            <person name="Chaisiri K."/>
            <person name="Xia D."/>
            <person name="Armstrong S.D."/>
            <person name="Fang Y."/>
            <person name="Donnelly M.J."/>
            <person name="Kadowaki T."/>
            <person name="McGarry J.W."/>
            <person name="Darby A.C."/>
            <person name="Makepeace B.L."/>
        </authorList>
    </citation>
    <scope>NUCLEOTIDE SEQUENCE [LARGE SCALE GENOMIC DNA]</scope>
    <source>
        <strain evidence="2">UoL-WK</strain>
    </source>
</reference>